<feature type="modified residue" description="N6-(pyridoxal phosphate)lysine" evidence="2 3">
    <location>
        <position position="43"/>
    </location>
</feature>
<dbReference type="InterPro" id="IPR001608">
    <property type="entry name" value="Ala_racemase_N"/>
</dbReference>
<evidence type="ECO:0000256" key="4">
    <source>
        <dbReference type="RuleBase" id="RU004514"/>
    </source>
</evidence>
<dbReference type="PANTHER" id="PTHR10146">
    <property type="entry name" value="PROLINE SYNTHETASE CO-TRANSCRIBED BACTERIAL HOMOLOG PROTEIN"/>
    <property type="match status" value="1"/>
</dbReference>
<evidence type="ECO:0000259" key="5">
    <source>
        <dbReference type="Pfam" id="PF01168"/>
    </source>
</evidence>
<dbReference type="CDD" id="cd00635">
    <property type="entry name" value="PLPDE_III_YBL036c_like"/>
    <property type="match status" value="1"/>
</dbReference>
<name>A0A8J3IGF8_9CHLR</name>
<organism evidence="6 7">
    <name type="scientific">Reticulibacter mediterranei</name>
    <dbReference type="NCBI Taxonomy" id="2778369"/>
    <lineage>
        <taxon>Bacteria</taxon>
        <taxon>Bacillati</taxon>
        <taxon>Chloroflexota</taxon>
        <taxon>Ktedonobacteria</taxon>
        <taxon>Ktedonobacterales</taxon>
        <taxon>Reticulibacteraceae</taxon>
        <taxon>Reticulibacter</taxon>
    </lineage>
</organism>
<dbReference type="AlphaFoldDB" id="A0A8J3IGF8"/>
<sequence length="238" mass="26286">MINNHPAQEQLAANLAKVRAAIAAAAQRANRHPSDITLVAVSKTHPVELVKLAYNLGVTDFGENRVQEALAKIADFHPQDVRWHMIGHLQSNKAAKVVGSFDYVQSVDSFHLAQTLQRHAVEQNRRVPILLEVNVASEESKSGLTLDETPGVARQIAALSHLEMQGLMTVAPRASDPELVRPVFRALRGLQDRLRQELPTCSWHHLSMGMTDDYSVAIEEGATIVRVGRAIFGERPYV</sequence>
<evidence type="ECO:0000256" key="3">
    <source>
        <dbReference type="PIRSR" id="PIRSR004848-1"/>
    </source>
</evidence>
<dbReference type="PROSITE" id="PS01211">
    <property type="entry name" value="UPF0001"/>
    <property type="match status" value="1"/>
</dbReference>
<dbReference type="EMBL" id="BNJK01000001">
    <property type="protein sequence ID" value="GHO94136.1"/>
    <property type="molecule type" value="Genomic_DNA"/>
</dbReference>
<dbReference type="PIRSF" id="PIRSF004848">
    <property type="entry name" value="YBL036c_PLPDEIII"/>
    <property type="match status" value="1"/>
</dbReference>
<keyword evidence="7" id="KW-1185">Reference proteome</keyword>
<gene>
    <name evidence="6" type="ORF">KSF_041840</name>
</gene>
<comment type="function">
    <text evidence="2">Pyridoxal 5'-phosphate (PLP)-binding protein, which is involved in PLP homeostasis.</text>
</comment>
<evidence type="ECO:0000256" key="2">
    <source>
        <dbReference type="HAMAP-Rule" id="MF_02087"/>
    </source>
</evidence>
<dbReference type="InterPro" id="IPR029066">
    <property type="entry name" value="PLP-binding_barrel"/>
</dbReference>
<dbReference type="RefSeq" id="WP_220204894.1">
    <property type="nucleotide sequence ID" value="NZ_BNJK01000001.1"/>
</dbReference>
<dbReference type="Pfam" id="PF01168">
    <property type="entry name" value="Ala_racemase_N"/>
    <property type="match status" value="1"/>
</dbReference>
<feature type="domain" description="Alanine racemase N-terminal" evidence="5">
    <location>
        <begin position="16"/>
        <end position="236"/>
    </location>
</feature>
<comment type="similarity">
    <text evidence="2 4">Belongs to the pyridoxal phosphate-binding protein YggS/PROSC family.</text>
</comment>
<dbReference type="FunFam" id="3.20.20.10:FF:000018">
    <property type="entry name" value="Pyridoxal phosphate homeostasis protein"/>
    <property type="match status" value="1"/>
</dbReference>
<dbReference type="SUPFAM" id="SSF51419">
    <property type="entry name" value="PLP-binding barrel"/>
    <property type="match status" value="1"/>
</dbReference>
<dbReference type="Gene3D" id="3.20.20.10">
    <property type="entry name" value="Alanine racemase"/>
    <property type="match status" value="1"/>
</dbReference>
<accession>A0A8J3IGF8</accession>
<dbReference type="GO" id="GO:0030170">
    <property type="term" value="F:pyridoxal phosphate binding"/>
    <property type="evidence" value="ECO:0007669"/>
    <property type="project" value="UniProtKB-UniRule"/>
</dbReference>
<comment type="caution">
    <text evidence="6">The sequence shown here is derived from an EMBL/GenBank/DDBJ whole genome shotgun (WGS) entry which is preliminary data.</text>
</comment>
<evidence type="ECO:0000313" key="7">
    <source>
        <dbReference type="Proteomes" id="UP000597444"/>
    </source>
</evidence>
<evidence type="ECO:0000313" key="6">
    <source>
        <dbReference type="EMBL" id="GHO94136.1"/>
    </source>
</evidence>
<dbReference type="HAMAP" id="MF_02087">
    <property type="entry name" value="PLP_homeostasis"/>
    <property type="match status" value="1"/>
</dbReference>
<comment type="cofactor">
    <cofactor evidence="3">
        <name>pyridoxal 5'-phosphate</name>
        <dbReference type="ChEBI" id="CHEBI:597326"/>
    </cofactor>
</comment>
<protein>
    <recommendedName>
        <fullName evidence="2">Pyridoxal phosphate homeostasis protein</fullName>
        <shortName evidence="2">PLP homeostasis protein</shortName>
    </recommendedName>
</protein>
<dbReference type="Proteomes" id="UP000597444">
    <property type="component" value="Unassembled WGS sequence"/>
</dbReference>
<keyword evidence="1 2" id="KW-0663">Pyridoxal phosphate</keyword>
<proteinExistence type="inferred from homology"/>
<dbReference type="PANTHER" id="PTHR10146:SF14">
    <property type="entry name" value="PYRIDOXAL PHOSPHATE HOMEOSTASIS PROTEIN"/>
    <property type="match status" value="1"/>
</dbReference>
<evidence type="ECO:0000256" key="1">
    <source>
        <dbReference type="ARBA" id="ARBA00022898"/>
    </source>
</evidence>
<reference evidence="6" key="1">
    <citation type="submission" date="2020-10" db="EMBL/GenBank/DDBJ databases">
        <title>Taxonomic study of unclassified bacteria belonging to the class Ktedonobacteria.</title>
        <authorList>
            <person name="Yabe S."/>
            <person name="Wang C.M."/>
            <person name="Zheng Y."/>
            <person name="Sakai Y."/>
            <person name="Cavaletti L."/>
            <person name="Monciardini P."/>
            <person name="Donadio S."/>
        </authorList>
    </citation>
    <scope>NUCLEOTIDE SEQUENCE</scope>
    <source>
        <strain evidence="6">ID150040</strain>
    </source>
</reference>
<dbReference type="NCBIfam" id="TIGR00044">
    <property type="entry name" value="YggS family pyridoxal phosphate-dependent enzyme"/>
    <property type="match status" value="1"/>
</dbReference>
<dbReference type="InterPro" id="IPR011078">
    <property type="entry name" value="PyrdxlP_homeostasis"/>
</dbReference>